<dbReference type="NCBIfam" id="TIGR02983">
    <property type="entry name" value="SigE-fam_strep"/>
    <property type="match status" value="1"/>
</dbReference>
<name>A0A1H2JY50_9ACTN</name>
<keyword evidence="5" id="KW-0804">Transcription</keyword>
<dbReference type="InterPro" id="IPR039425">
    <property type="entry name" value="RNA_pol_sigma-70-like"/>
</dbReference>
<evidence type="ECO:0000313" key="8">
    <source>
        <dbReference type="EMBL" id="SDU61350.1"/>
    </source>
</evidence>
<dbReference type="InterPro" id="IPR036388">
    <property type="entry name" value="WH-like_DNA-bd_sf"/>
</dbReference>
<dbReference type="InterPro" id="IPR007627">
    <property type="entry name" value="RNA_pol_sigma70_r2"/>
</dbReference>
<gene>
    <name evidence="8" type="ORF">SAMN04488563_3210</name>
</gene>
<sequence length="173" mass="19315">MRADLEESFVTLARRELPALRRLAYAMCGDWHRADDLVQEALERVYAAWPRAHTATDPGAYLRTTLVRRVFSEARRPWRRREHSRDELPESSAGDHAGGVAHRLDLAGALAGLTVKQRAVVVLRYLEDRPVDEVAAILGIAAGTVKRQSHDALARLRRDLTGQYLAENGGGVR</sequence>
<dbReference type="InterPro" id="IPR014325">
    <property type="entry name" value="RNA_pol_sigma-E_actinobac"/>
</dbReference>
<evidence type="ECO:0000313" key="9">
    <source>
        <dbReference type="Proteomes" id="UP000182977"/>
    </source>
</evidence>
<dbReference type="NCBIfam" id="TIGR02937">
    <property type="entry name" value="sigma70-ECF"/>
    <property type="match status" value="1"/>
</dbReference>
<evidence type="ECO:0000256" key="2">
    <source>
        <dbReference type="ARBA" id="ARBA00023015"/>
    </source>
</evidence>
<dbReference type="GO" id="GO:0006352">
    <property type="term" value="P:DNA-templated transcription initiation"/>
    <property type="evidence" value="ECO:0007669"/>
    <property type="project" value="InterPro"/>
</dbReference>
<keyword evidence="3" id="KW-0731">Sigma factor</keyword>
<dbReference type="InterPro" id="IPR013325">
    <property type="entry name" value="RNA_pol_sigma_r2"/>
</dbReference>
<dbReference type="STRING" id="419479.SAMN04488563_3210"/>
<evidence type="ECO:0000259" key="6">
    <source>
        <dbReference type="Pfam" id="PF04542"/>
    </source>
</evidence>
<comment type="similarity">
    <text evidence="1">Belongs to the sigma-70 factor family. ECF subfamily.</text>
</comment>
<organism evidence="8 9">
    <name type="scientific">Jiangella alkaliphila</name>
    <dbReference type="NCBI Taxonomy" id="419479"/>
    <lineage>
        <taxon>Bacteria</taxon>
        <taxon>Bacillati</taxon>
        <taxon>Actinomycetota</taxon>
        <taxon>Actinomycetes</taxon>
        <taxon>Jiangellales</taxon>
        <taxon>Jiangellaceae</taxon>
        <taxon>Jiangella</taxon>
    </lineage>
</organism>
<dbReference type="AlphaFoldDB" id="A0A1H2JY50"/>
<feature type="domain" description="RNA polymerase sigma-70 region 2" evidence="6">
    <location>
        <begin position="12"/>
        <end position="79"/>
    </location>
</feature>
<feature type="domain" description="RNA polymerase sigma-70 region 4" evidence="7">
    <location>
        <begin position="109"/>
        <end position="157"/>
    </location>
</feature>
<dbReference type="CDD" id="cd06171">
    <property type="entry name" value="Sigma70_r4"/>
    <property type="match status" value="1"/>
</dbReference>
<dbReference type="Proteomes" id="UP000182977">
    <property type="component" value="Chromosome I"/>
</dbReference>
<keyword evidence="4" id="KW-0238">DNA-binding</keyword>
<dbReference type="GO" id="GO:0003677">
    <property type="term" value="F:DNA binding"/>
    <property type="evidence" value="ECO:0007669"/>
    <property type="project" value="UniProtKB-KW"/>
</dbReference>
<dbReference type="SUPFAM" id="SSF88946">
    <property type="entry name" value="Sigma2 domain of RNA polymerase sigma factors"/>
    <property type="match status" value="1"/>
</dbReference>
<proteinExistence type="inferred from homology"/>
<evidence type="ECO:0000259" key="7">
    <source>
        <dbReference type="Pfam" id="PF04545"/>
    </source>
</evidence>
<dbReference type="Gene3D" id="1.10.10.10">
    <property type="entry name" value="Winged helix-like DNA-binding domain superfamily/Winged helix DNA-binding domain"/>
    <property type="match status" value="1"/>
</dbReference>
<dbReference type="GO" id="GO:0016987">
    <property type="term" value="F:sigma factor activity"/>
    <property type="evidence" value="ECO:0007669"/>
    <property type="project" value="UniProtKB-KW"/>
</dbReference>
<dbReference type="PANTHER" id="PTHR43133:SF50">
    <property type="entry name" value="ECF RNA POLYMERASE SIGMA FACTOR SIGM"/>
    <property type="match status" value="1"/>
</dbReference>
<accession>A0A1H2JY50</accession>
<dbReference type="InterPro" id="IPR007630">
    <property type="entry name" value="RNA_pol_sigma70_r4"/>
</dbReference>
<dbReference type="Gene3D" id="1.10.1740.10">
    <property type="match status" value="1"/>
</dbReference>
<evidence type="ECO:0000256" key="3">
    <source>
        <dbReference type="ARBA" id="ARBA00023082"/>
    </source>
</evidence>
<reference evidence="9" key="1">
    <citation type="submission" date="2016-10" db="EMBL/GenBank/DDBJ databases">
        <authorList>
            <person name="Varghese N."/>
            <person name="Submissions S."/>
        </authorList>
    </citation>
    <scope>NUCLEOTIDE SEQUENCE [LARGE SCALE GENOMIC DNA]</scope>
    <source>
        <strain evidence="9">DSM 45079</strain>
    </source>
</reference>
<dbReference type="InterPro" id="IPR013324">
    <property type="entry name" value="RNA_pol_sigma_r3/r4-like"/>
</dbReference>
<evidence type="ECO:0000256" key="5">
    <source>
        <dbReference type="ARBA" id="ARBA00023163"/>
    </source>
</evidence>
<dbReference type="OrthoDB" id="3783006at2"/>
<dbReference type="PANTHER" id="PTHR43133">
    <property type="entry name" value="RNA POLYMERASE ECF-TYPE SIGMA FACTO"/>
    <property type="match status" value="1"/>
</dbReference>
<protein>
    <submittedName>
        <fullName evidence="8">RNA polymerase sigma-70 factor, sigma-E family</fullName>
    </submittedName>
</protein>
<dbReference type="SUPFAM" id="SSF88659">
    <property type="entry name" value="Sigma3 and sigma4 domains of RNA polymerase sigma factors"/>
    <property type="match status" value="1"/>
</dbReference>
<dbReference type="Pfam" id="PF04545">
    <property type="entry name" value="Sigma70_r4"/>
    <property type="match status" value="1"/>
</dbReference>
<dbReference type="EMBL" id="LT629791">
    <property type="protein sequence ID" value="SDU61350.1"/>
    <property type="molecule type" value="Genomic_DNA"/>
</dbReference>
<evidence type="ECO:0000256" key="4">
    <source>
        <dbReference type="ARBA" id="ARBA00023125"/>
    </source>
</evidence>
<dbReference type="RefSeq" id="WP_046769826.1">
    <property type="nucleotide sequence ID" value="NZ_LBMC01000013.1"/>
</dbReference>
<dbReference type="Pfam" id="PF04542">
    <property type="entry name" value="Sigma70_r2"/>
    <property type="match status" value="1"/>
</dbReference>
<evidence type="ECO:0000256" key="1">
    <source>
        <dbReference type="ARBA" id="ARBA00010641"/>
    </source>
</evidence>
<dbReference type="InterPro" id="IPR014284">
    <property type="entry name" value="RNA_pol_sigma-70_dom"/>
</dbReference>
<keyword evidence="2" id="KW-0805">Transcription regulation</keyword>
<keyword evidence="9" id="KW-1185">Reference proteome</keyword>